<dbReference type="EMBL" id="JACGWO010000004">
    <property type="protein sequence ID" value="KAK4428360.1"/>
    <property type="molecule type" value="Genomic_DNA"/>
</dbReference>
<accession>A0AAE2CN72</accession>
<keyword evidence="2" id="KW-1185">Reference proteome</keyword>
<name>A0AAE2CN72_9LAMI</name>
<protein>
    <submittedName>
        <fullName evidence="1">Uncharacterized protein</fullName>
    </submittedName>
</protein>
<proteinExistence type="predicted"/>
<comment type="caution">
    <text evidence="1">The sequence shown here is derived from an EMBL/GenBank/DDBJ whole genome shotgun (WGS) entry which is preliminary data.</text>
</comment>
<evidence type="ECO:0000313" key="2">
    <source>
        <dbReference type="Proteomes" id="UP001293254"/>
    </source>
</evidence>
<reference evidence="1" key="1">
    <citation type="submission" date="2020-06" db="EMBL/GenBank/DDBJ databases">
        <authorList>
            <person name="Li T."/>
            <person name="Hu X."/>
            <person name="Zhang T."/>
            <person name="Song X."/>
            <person name="Zhang H."/>
            <person name="Dai N."/>
            <person name="Sheng W."/>
            <person name="Hou X."/>
            <person name="Wei L."/>
        </authorList>
    </citation>
    <scope>NUCLEOTIDE SEQUENCE</scope>
    <source>
        <strain evidence="1">3651</strain>
        <tissue evidence="1">Leaf</tissue>
    </source>
</reference>
<reference evidence="1" key="2">
    <citation type="journal article" date="2024" name="Plant">
        <title>Genomic evolution and insights into agronomic trait innovations of Sesamum species.</title>
        <authorList>
            <person name="Miao H."/>
            <person name="Wang L."/>
            <person name="Qu L."/>
            <person name="Liu H."/>
            <person name="Sun Y."/>
            <person name="Le M."/>
            <person name="Wang Q."/>
            <person name="Wei S."/>
            <person name="Zheng Y."/>
            <person name="Lin W."/>
            <person name="Duan Y."/>
            <person name="Cao H."/>
            <person name="Xiong S."/>
            <person name="Wang X."/>
            <person name="Wei L."/>
            <person name="Li C."/>
            <person name="Ma Q."/>
            <person name="Ju M."/>
            <person name="Zhao R."/>
            <person name="Li G."/>
            <person name="Mu C."/>
            <person name="Tian Q."/>
            <person name="Mei H."/>
            <person name="Zhang T."/>
            <person name="Gao T."/>
            <person name="Zhang H."/>
        </authorList>
    </citation>
    <scope>NUCLEOTIDE SEQUENCE</scope>
    <source>
        <strain evidence="1">3651</strain>
    </source>
</reference>
<organism evidence="1 2">
    <name type="scientific">Sesamum alatum</name>
    <dbReference type="NCBI Taxonomy" id="300844"/>
    <lineage>
        <taxon>Eukaryota</taxon>
        <taxon>Viridiplantae</taxon>
        <taxon>Streptophyta</taxon>
        <taxon>Embryophyta</taxon>
        <taxon>Tracheophyta</taxon>
        <taxon>Spermatophyta</taxon>
        <taxon>Magnoliopsida</taxon>
        <taxon>eudicotyledons</taxon>
        <taxon>Gunneridae</taxon>
        <taxon>Pentapetalae</taxon>
        <taxon>asterids</taxon>
        <taxon>lamiids</taxon>
        <taxon>Lamiales</taxon>
        <taxon>Pedaliaceae</taxon>
        <taxon>Sesamum</taxon>
    </lineage>
</organism>
<dbReference type="Proteomes" id="UP001293254">
    <property type="component" value="Unassembled WGS sequence"/>
</dbReference>
<dbReference type="AlphaFoldDB" id="A0AAE2CN72"/>
<evidence type="ECO:0000313" key="1">
    <source>
        <dbReference type="EMBL" id="KAK4428360.1"/>
    </source>
</evidence>
<gene>
    <name evidence="1" type="ORF">Salat_1135600</name>
</gene>
<sequence>MSDSFLAQIECVLETQNLIVAVFRMAGGTRWNEDLVKRVFRTQDATYILAISLEGGDDVLWSHYEKHGHFSVWSAYHLAYCEVSIGSRANGDLERQGVFTKGACPRCGLSKKTCSTPCFDILVPA</sequence>